<keyword evidence="1" id="KW-1133">Transmembrane helix</keyword>
<evidence type="ECO:0000313" key="3">
    <source>
        <dbReference type="Proteomes" id="UP000242243"/>
    </source>
</evidence>
<feature type="transmembrane region" description="Helical" evidence="1">
    <location>
        <begin position="7"/>
        <end position="27"/>
    </location>
</feature>
<protein>
    <submittedName>
        <fullName evidence="2">Uncharacterized protein</fullName>
    </submittedName>
</protein>
<name>A0A1I5QYR3_9BACI</name>
<proteinExistence type="predicted"/>
<organism evidence="2 3">
    <name type="scientific">Halolactibacillus halophilus</name>
    <dbReference type="NCBI Taxonomy" id="306540"/>
    <lineage>
        <taxon>Bacteria</taxon>
        <taxon>Bacillati</taxon>
        <taxon>Bacillota</taxon>
        <taxon>Bacilli</taxon>
        <taxon>Bacillales</taxon>
        <taxon>Bacillaceae</taxon>
        <taxon>Halolactibacillus</taxon>
    </lineage>
</organism>
<evidence type="ECO:0000313" key="2">
    <source>
        <dbReference type="EMBL" id="SFP51383.1"/>
    </source>
</evidence>
<sequence>MRIFNPFLSLSLFFLIVTLTLFFIGPIKTDDLLIWLLVSASFSSLFLSFYLKQKYYINFVFLLFIFLFIVFLYVVAFVILFYLLFFLNN</sequence>
<feature type="transmembrane region" description="Helical" evidence="1">
    <location>
        <begin position="58"/>
        <end position="85"/>
    </location>
</feature>
<dbReference type="AlphaFoldDB" id="A0A1I5QYR3"/>
<feature type="transmembrane region" description="Helical" evidence="1">
    <location>
        <begin position="33"/>
        <end position="51"/>
    </location>
</feature>
<keyword evidence="1" id="KW-0472">Membrane</keyword>
<dbReference type="EMBL" id="FOXC01000025">
    <property type="protein sequence ID" value="SFP51383.1"/>
    <property type="molecule type" value="Genomic_DNA"/>
</dbReference>
<reference evidence="2 3" key="1">
    <citation type="submission" date="2016-10" db="EMBL/GenBank/DDBJ databases">
        <authorList>
            <person name="de Groot N.N."/>
        </authorList>
    </citation>
    <scope>NUCLEOTIDE SEQUENCE [LARGE SCALE GENOMIC DNA]</scope>
    <source>
        <strain evidence="2 3">DSM 17073</strain>
    </source>
</reference>
<gene>
    <name evidence="2" type="ORF">SAMN05421839_12552</name>
</gene>
<dbReference type="Proteomes" id="UP000242243">
    <property type="component" value="Unassembled WGS sequence"/>
</dbReference>
<keyword evidence="1" id="KW-0812">Transmembrane</keyword>
<evidence type="ECO:0000256" key="1">
    <source>
        <dbReference type="SAM" id="Phobius"/>
    </source>
</evidence>
<accession>A0A1I5QYR3</accession>